<dbReference type="EMBL" id="BAABRU010000009">
    <property type="protein sequence ID" value="GAA5529091.1"/>
    <property type="molecule type" value="Genomic_DNA"/>
</dbReference>
<dbReference type="SUPFAM" id="SSF53474">
    <property type="entry name" value="alpha/beta-Hydrolases"/>
    <property type="match status" value="1"/>
</dbReference>
<comment type="caution">
    <text evidence="1">The sequence shown here is derived from an EMBL/GenBank/DDBJ whole genome shotgun (WGS) entry which is preliminary data.</text>
</comment>
<organism evidence="1 2">
    <name type="scientific">Herpetosiphon gulosus</name>
    <dbReference type="NCBI Taxonomy" id="1973496"/>
    <lineage>
        <taxon>Bacteria</taxon>
        <taxon>Bacillati</taxon>
        <taxon>Chloroflexota</taxon>
        <taxon>Chloroflexia</taxon>
        <taxon>Herpetosiphonales</taxon>
        <taxon>Herpetosiphonaceae</taxon>
        <taxon>Herpetosiphon</taxon>
    </lineage>
</organism>
<dbReference type="InterPro" id="IPR029058">
    <property type="entry name" value="AB_hydrolase_fold"/>
</dbReference>
<evidence type="ECO:0000313" key="1">
    <source>
        <dbReference type="EMBL" id="GAA5529091.1"/>
    </source>
</evidence>
<evidence type="ECO:0000313" key="2">
    <source>
        <dbReference type="Proteomes" id="UP001428290"/>
    </source>
</evidence>
<reference evidence="1 2" key="1">
    <citation type="submission" date="2024-02" db="EMBL/GenBank/DDBJ databases">
        <title>Herpetosiphon gulosus NBRC 112829.</title>
        <authorList>
            <person name="Ichikawa N."/>
            <person name="Katano-Makiyama Y."/>
            <person name="Hidaka K."/>
        </authorList>
    </citation>
    <scope>NUCLEOTIDE SEQUENCE [LARGE SCALE GENOMIC DNA]</scope>
    <source>
        <strain evidence="1 2">NBRC 112829</strain>
    </source>
</reference>
<proteinExistence type="predicted"/>
<gene>
    <name evidence="1" type="ORF">Hgul01_02895</name>
</gene>
<dbReference type="Proteomes" id="UP001428290">
    <property type="component" value="Unassembled WGS sequence"/>
</dbReference>
<keyword evidence="2" id="KW-1185">Reference proteome</keyword>
<accession>A0ABP9X405</accession>
<protein>
    <submittedName>
        <fullName evidence="1">Uncharacterized protein</fullName>
    </submittedName>
</protein>
<name>A0ABP9X405_9CHLR</name>
<sequence>MIIAGEADTNTPPEVNAHRYATLIKDVALTLLEGPVGHYVFLAECTEAGCQLIPELCLDAPEVDRKSIQH</sequence>